<dbReference type="OrthoDB" id="9806127at2"/>
<dbReference type="Proteomes" id="UP000235116">
    <property type="component" value="Chromosome"/>
</dbReference>
<accession>A0A2K9LRP3</accession>
<dbReference type="GO" id="GO:0005886">
    <property type="term" value="C:plasma membrane"/>
    <property type="evidence" value="ECO:0007669"/>
    <property type="project" value="UniProtKB-SubCell"/>
</dbReference>
<name>A0A2K9LRP3_9GAMM</name>
<dbReference type="EMBL" id="CP022684">
    <property type="protein sequence ID" value="AUM14962.1"/>
    <property type="molecule type" value="Genomic_DNA"/>
</dbReference>
<keyword evidence="3" id="KW-0547">Nucleotide-binding</keyword>
<keyword evidence="2 7" id="KW-0812">Transmembrane</keyword>
<dbReference type="SUPFAM" id="SSF90123">
    <property type="entry name" value="ABC transporter transmembrane region"/>
    <property type="match status" value="1"/>
</dbReference>
<evidence type="ECO:0000256" key="1">
    <source>
        <dbReference type="ARBA" id="ARBA00004651"/>
    </source>
</evidence>
<reference evidence="11" key="1">
    <citation type="submission" date="2017-08" db="EMBL/GenBank/DDBJ databases">
        <title>Direct submision.</title>
        <authorList>
            <person name="Kim S.-J."/>
            <person name="Rhee S.-K."/>
        </authorList>
    </citation>
    <scope>NUCLEOTIDE SEQUENCE [LARGE SCALE GENOMIC DNA]</scope>
    <source>
        <strain evidence="11">GI5</strain>
    </source>
</reference>
<keyword evidence="5 7" id="KW-1133">Transmembrane helix</keyword>
<dbReference type="FunFam" id="3.40.50.300:FF:000218">
    <property type="entry name" value="Multidrug ABC transporter ATP-binding protein"/>
    <property type="match status" value="1"/>
</dbReference>
<dbReference type="InterPro" id="IPR036640">
    <property type="entry name" value="ABC1_TM_sf"/>
</dbReference>
<evidence type="ECO:0000313" key="10">
    <source>
        <dbReference type="EMBL" id="AUM14962.1"/>
    </source>
</evidence>
<dbReference type="InterPro" id="IPR027417">
    <property type="entry name" value="P-loop_NTPase"/>
</dbReference>
<keyword evidence="4 10" id="KW-0067">ATP-binding</keyword>
<feature type="transmembrane region" description="Helical" evidence="7">
    <location>
        <begin position="48"/>
        <end position="69"/>
    </location>
</feature>
<feature type="domain" description="ABC transmembrane type-1" evidence="9">
    <location>
        <begin position="11"/>
        <end position="291"/>
    </location>
</feature>
<evidence type="ECO:0000256" key="7">
    <source>
        <dbReference type="SAM" id="Phobius"/>
    </source>
</evidence>
<dbReference type="InterPro" id="IPR039421">
    <property type="entry name" value="Type_1_exporter"/>
</dbReference>
<sequence>MLPYKWQIAYAIAALLFTATITLSIGQGVRLLIDQGIATASPDQLEHYVLLFLVMVVALALGTFTRYYWVSWLGERVVADIRERVFNHLIHLHPAFFEQNRSLEIQSRLTTDTTLLQSVVGSSLSMALRNLIMMVGGIIWLFITNPKLTGIVAIAVPLVIAPILIYGGKVRGLSRKSQDSIADVGAYVGEILSNIKIVQAYNHQGLDQTRFLSFVNSAFDIARQRNIQRGLMITLVIVLVLGAVGMMLWVGGIDVIEGRITGGELAAFVFYSVIVGSAVASISEVIGELQRAAGAAQRIVELLQSTSDITNPAHPTPLPTPIQGYIEIEDLTFTYPSRPNDPAIDHLSLNIAAGETLALVGPSGAGKSTLLDLLLRFADGNAGSIKLDGIDIKALDLAVLRNCFALVSQTPTLFYGSIAENIHYAKPDATSEEIIAAAKAAHAHEFIEQLPQGYDTRLGDGGIGLSGGQKQRIAIARAILADAPILLLDEATSALDAQSEHLVQQAVDKLMIGRTTLVIAHRLATVKNADRIAVLNHGKLEALGKHEELVEKNELYKRLAELQFKTQA</sequence>
<dbReference type="GO" id="GO:0005524">
    <property type="term" value="F:ATP binding"/>
    <property type="evidence" value="ECO:0007669"/>
    <property type="project" value="UniProtKB-KW"/>
</dbReference>
<keyword evidence="6 7" id="KW-0472">Membrane</keyword>
<evidence type="ECO:0000256" key="2">
    <source>
        <dbReference type="ARBA" id="ARBA00022692"/>
    </source>
</evidence>
<dbReference type="PROSITE" id="PS50893">
    <property type="entry name" value="ABC_TRANSPORTER_2"/>
    <property type="match status" value="1"/>
</dbReference>
<dbReference type="CDD" id="cd18575">
    <property type="entry name" value="ABC_6TM_bac_exporter_ABCB8_10_like"/>
    <property type="match status" value="1"/>
</dbReference>
<gene>
    <name evidence="10" type="ORF">Kalk_14140</name>
</gene>
<dbReference type="PANTHER" id="PTHR43394:SF1">
    <property type="entry name" value="ATP-BINDING CASSETTE SUB-FAMILY B MEMBER 10, MITOCHONDRIAL"/>
    <property type="match status" value="1"/>
</dbReference>
<evidence type="ECO:0000256" key="6">
    <source>
        <dbReference type="ARBA" id="ARBA00023136"/>
    </source>
</evidence>
<dbReference type="Gene3D" id="3.40.50.300">
    <property type="entry name" value="P-loop containing nucleotide triphosphate hydrolases"/>
    <property type="match status" value="1"/>
</dbReference>
<evidence type="ECO:0000256" key="5">
    <source>
        <dbReference type="ARBA" id="ARBA00022989"/>
    </source>
</evidence>
<dbReference type="InterPro" id="IPR017871">
    <property type="entry name" value="ABC_transporter-like_CS"/>
</dbReference>
<dbReference type="AlphaFoldDB" id="A0A2K9LRP3"/>
<dbReference type="InterPro" id="IPR003439">
    <property type="entry name" value="ABC_transporter-like_ATP-bd"/>
</dbReference>
<dbReference type="NCBIfam" id="TIGR02204">
    <property type="entry name" value="MsbA_rel"/>
    <property type="match status" value="1"/>
</dbReference>
<protein>
    <submittedName>
        <fullName evidence="10">ABC transporter ATP-binding protein</fullName>
    </submittedName>
</protein>
<dbReference type="KEGG" id="kak:Kalk_14140"/>
<dbReference type="GO" id="GO:0016887">
    <property type="term" value="F:ATP hydrolysis activity"/>
    <property type="evidence" value="ECO:0007669"/>
    <property type="project" value="InterPro"/>
</dbReference>
<evidence type="ECO:0000256" key="4">
    <source>
        <dbReference type="ARBA" id="ARBA00022840"/>
    </source>
</evidence>
<dbReference type="GO" id="GO:0015421">
    <property type="term" value="F:ABC-type oligopeptide transporter activity"/>
    <property type="evidence" value="ECO:0007669"/>
    <property type="project" value="TreeGrafter"/>
</dbReference>
<evidence type="ECO:0000313" key="11">
    <source>
        <dbReference type="Proteomes" id="UP000235116"/>
    </source>
</evidence>
<comment type="subcellular location">
    <subcellularLocation>
        <location evidence="1">Cell membrane</location>
        <topology evidence="1">Multi-pass membrane protein</topology>
    </subcellularLocation>
</comment>
<evidence type="ECO:0000256" key="3">
    <source>
        <dbReference type="ARBA" id="ARBA00022741"/>
    </source>
</evidence>
<evidence type="ECO:0000259" key="8">
    <source>
        <dbReference type="PROSITE" id="PS50893"/>
    </source>
</evidence>
<dbReference type="GO" id="GO:0090374">
    <property type="term" value="P:oligopeptide export from mitochondrion"/>
    <property type="evidence" value="ECO:0007669"/>
    <property type="project" value="TreeGrafter"/>
</dbReference>
<feature type="transmembrane region" description="Helical" evidence="7">
    <location>
        <begin position="126"/>
        <end position="143"/>
    </location>
</feature>
<feature type="domain" description="ABC transporter" evidence="8">
    <location>
        <begin position="326"/>
        <end position="562"/>
    </location>
</feature>
<dbReference type="PANTHER" id="PTHR43394">
    <property type="entry name" value="ATP-DEPENDENT PERMEASE MDL1, MITOCHONDRIAL"/>
    <property type="match status" value="1"/>
</dbReference>
<dbReference type="PROSITE" id="PS50929">
    <property type="entry name" value="ABC_TM1F"/>
    <property type="match status" value="1"/>
</dbReference>
<dbReference type="SUPFAM" id="SSF52540">
    <property type="entry name" value="P-loop containing nucleoside triphosphate hydrolases"/>
    <property type="match status" value="1"/>
</dbReference>
<dbReference type="Pfam" id="PF00664">
    <property type="entry name" value="ABC_membrane"/>
    <property type="match status" value="1"/>
</dbReference>
<proteinExistence type="predicted"/>
<organism evidence="10 11">
    <name type="scientific">Ketobacter alkanivorans</name>
    <dbReference type="NCBI Taxonomy" id="1917421"/>
    <lineage>
        <taxon>Bacteria</taxon>
        <taxon>Pseudomonadati</taxon>
        <taxon>Pseudomonadota</taxon>
        <taxon>Gammaproteobacteria</taxon>
        <taxon>Pseudomonadales</taxon>
        <taxon>Ketobacteraceae</taxon>
        <taxon>Ketobacter</taxon>
    </lineage>
</organism>
<dbReference type="PROSITE" id="PS00211">
    <property type="entry name" value="ABC_TRANSPORTER_1"/>
    <property type="match status" value="1"/>
</dbReference>
<dbReference type="Pfam" id="PF00005">
    <property type="entry name" value="ABC_tran"/>
    <property type="match status" value="1"/>
</dbReference>
<dbReference type="InterPro" id="IPR003593">
    <property type="entry name" value="AAA+_ATPase"/>
</dbReference>
<dbReference type="InterPro" id="IPR011918">
    <property type="entry name" value="ABC_MsbA_ATP-bd"/>
</dbReference>
<feature type="transmembrane region" description="Helical" evidence="7">
    <location>
        <begin position="231"/>
        <end position="253"/>
    </location>
</feature>
<dbReference type="InterPro" id="IPR011527">
    <property type="entry name" value="ABC1_TM_dom"/>
</dbReference>
<dbReference type="SMART" id="SM00382">
    <property type="entry name" value="AAA"/>
    <property type="match status" value="1"/>
</dbReference>
<dbReference type="Gene3D" id="1.20.1560.10">
    <property type="entry name" value="ABC transporter type 1, transmembrane domain"/>
    <property type="match status" value="1"/>
</dbReference>
<evidence type="ECO:0000259" key="9">
    <source>
        <dbReference type="PROSITE" id="PS50929"/>
    </source>
</evidence>
<feature type="transmembrane region" description="Helical" evidence="7">
    <location>
        <begin position="149"/>
        <end position="168"/>
    </location>
</feature>
<keyword evidence="11" id="KW-1185">Reference proteome</keyword>